<keyword evidence="2" id="KW-0812">Transmembrane</keyword>
<keyword evidence="2" id="KW-1133">Transmembrane helix</keyword>
<accession>A0AAI8YVV7</accession>
<protein>
    <submittedName>
        <fullName evidence="4">Uncharacterized protein</fullName>
    </submittedName>
</protein>
<keyword evidence="3" id="KW-0732">Signal</keyword>
<feature type="region of interest" description="Disordered" evidence="1">
    <location>
        <begin position="222"/>
        <end position="247"/>
    </location>
</feature>
<dbReference type="AlphaFoldDB" id="A0AAI8YVV7"/>
<organism evidence="4 5">
    <name type="scientific">Lecanosticta acicola</name>
    <dbReference type="NCBI Taxonomy" id="111012"/>
    <lineage>
        <taxon>Eukaryota</taxon>
        <taxon>Fungi</taxon>
        <taxon>Dikarya</taxon>
        <taxon>Ascomycota</taxon>
        <taxon>Pezizomycotina</taxon>
        <taxon>Dothideomycetes</taxon>
        <taxon>Dothideomycetidae</taxon>
        <taxon>Mycosphaerellales</taxon>
        <taxon>Mycosphaerellaceae</taxon>
        <taxon>Lecanosticta</taxon>
    </lineage>
</organism>
<evidence type="ECO:0000256" key="3">
    <source>
        <dbReference type="SAM" id="SignalP"/>
    </source>
</evidence>
<reference evidence="4" key="1">
    <citation type="submission" date="2023-11" db="EMBL/GenBank/DDBJ databases">
        <authorList>
            <person name="Alioto T."/>
            <person name="Alioto T."/>
            <person name="Gomez Garrido J."/>
        </authorList>
    </citation>
    <scope>NUCLEOTIDE SEQUENCE</scope>
</reference>
<gene>
    <name evidence="4" type="ORF">LECACI_7A002942</name>
</gene>
<comment type="caution">
    <text evidence="4">The sequence shown here is derived from an EMBL/GenBank/DDBJ whole genome shotgun (WGS) entry which is preliminary data.</text>
</comment>
<keyword evidence="5" id="KW-1185">Reference proteome</keyword>
<feature type="transmembrane region" description="Helical" evidence="2">
    <location>
        <begin position="169"/>
        <end position="195"/>
    </location>
</feature>
<feature type="signal peptide" evidence="3">
    <location>
        <begin position="1"/>
        <end position="24"/>
    </location>
</feature>
<dbReference type="EMBL" id="CAVMBE010000013">
    <property type="protein sequence ID" value="CAK3931701.1"/>
    <property type="molecule type" value="Genomic_DNA"/>
</dbReference>
<dbReference type="Proteomes" id="UP001296104">
    <property type="component" value="Unassembled WGS sequence"/>
</dbReference>
<evidence type="ECO:0000256" key="1">
    <source>
        <dbReference type="SAM" id="MobiDB-lite"/>
    </source>
</evidence>
<keyword evidence="2" id="KW-0472">Membrane</keyword>
<name>A0AAI8YVV7_9PEZI</name>
<evidence type="ECO:0000256" key="2">
    <source>
        <dbReference type="SAM" id="Phobius"/>
    </source>
</evidence>
<evidence type="ECO:0000313" key="5">
    <source>
        <dbReference type="Proteomes" id="UP001296104"/>
    </source>
</evidence>
<evidence type="ECO:0000313" key="4">
    <source>
        <dbReference type="EMBL" id="CAK3931701.1"/>
    </source>
</evidence>
<feature type="chain" id="PRO_5042467633" evidence="3">
    <location>
        <begin position="25"/>
        <end position="319"/>
    </location>
</feature>
<proteinExistence type="predicted"/>
<sequence length="319" mass="33452">MPFLTSSVRHALSAATLLTALVDAQQCYYPDGAPSEDTPCSDGEGASSCCGSGSFCMDNGLCFGGGLVSRGSCTDKSWKSEACTGYCKADFPSGSIPLMPCSSSTFVCGLSASCSNTTAVFSLSGTGSIVLRPSQVDSIVRPALSSLEASSNASSSLNTTALCAHTPGFYTSGAMAGLGCALGLPLLFCLLAIALSLHRRSQRAKPPKLMYKLPDDHDDFHSHSHFPRPLPPLDRSRTALSPLSPMPVSRNGSEWSLAMSSAGKESLAPPVHMQSFLERYQAMSEKANGGRTRVVELPGSPTVHELSDMKVKKKKIGGE</sequence>